<comment type="caution">
    <text evidence="8">Lacks conserved residue(s) required for the propagation of feature annotation.</text>
</comment>
<feature type="binding site" evidence="8">
    <location>
        <position position="163"/>
    </location>
    <ligand>
        <name>ATP</name>
        <dbReference type="ChEBI" id="CHEBI:30616"/>
    </ligand>
</feature>
<dbReference type="STRING" id="686624.SAMN04488242_0557"/>
<evidence type="ECO:0000256" key="10">
    <source>
        <dbReference type="RuleBase" id="RU000577"/>
    </source>
</evidence>
<keyword evidence="5 8" id="KW-0067">ATP-binding</keyword>
<dbReference type="CDD" id="cd00009">
    <property type="entry name" value="AAA"/>
    <property type="match status" value="1"/>
</dbReference>
<dbReference type="SUPFAM" id="SSF52540">
    <property type="entry name" value="P-loop containing nucleoside triphosphate hydrolases"/>
    <property type="match status" value="1"/>
</dbReference>
<dbReference type="PRINTS" id="PR00051">
    <property type="entry name" value="DNAA"/>
</dbReference>
<evidence type="ECO:0000256" key="6">
    <source>
        <dbReference type="ARBA" id="ARBA00023121"/>
    </source>
</evidence>
<evidence type="ECO:0000259" key="12">
    <source>
        <dbReference type="SMART" id="SM00382"/>
    </source>
</evidence>
<keyword evidence="2 8" id="KW-0963">Cytoplasm</keyword>
<keyword evidence="6 8" id="KW-0446">Lipid-binding</keyword>
<feature type="domain" description="AAA+ ATPase" evidence="12">
    <location>
        <begin position="150"/>
        <end position="278"/>
    </location>
</feature>
<comment type="similarity">
    <text evidence="1 8 11">Belongs to the DnaA family.</text>
</comment>
<dbReference type="PANTHER" id="PTHR30050:SF2">
    <property type="entry name" value="CHROMOSOMAL REPLICATION INITIATOR PROTEIN DNAA"/>
    <property type="match status" value="1"/>
</dbReference>
<feature type="binding site" evidence="8">
    <location>
        <position position="165"/>
    </location>
    <ligand>
        <name>ATP</name>
        <dbReference type="ChEBI" id="CHEBI:30616"/>
    </ligand>
</feature>
<dbReference type="NCBIfam" id="NF010686">
    <property type="entry name" value="PRK14086.1"/>
    <property type="match status" value="1"/>
</dbReference>
<dbReference type="InterPro" id="IPR018312">
    <property type="entry name" value="Chromosome_initiator_DnaA_CS"/>
</dbReference>
<dbReference type="Pfam" id="PF00308">
    <property type="entry name" value="Bac_DnaA"/>
    <property type="match status" value="1"/>
</dbReference>
<dbReference type="InterPro" id="IPR013159">
    <property type="entry name" value="DnaA_C"/>
</dbReference>
<name>A0A1G9HVL8_9ACTN</name>
<dbReference type="Gene3D" id="1.10.8.60">
    <property type="match status" value="1"/>
</dbReference>
<comment type="subunit">
    <text evidence="8">Oligomerizes as a right-handed, spiral filament on DNA at oriC.</text>
</comment>
<dbReference type="InterPro" id="IPR010921">
    <property type="entry name" value="Trp_repressor/repl_initiator"/>
</dbReference>
<evidence type="ECO:0000256" key="3">
    <source>
        <dbReference type="ARBA" id="ARBA00022705"/>
    </source>
</evidence>
<evidence type="ECO:0000256" key="1">
    <source>
        <dbReference type="ARBA" id="ARBA00006583"/>
    </source>
</evidence>
<keyword evidence="4 8" id="KW-0547">Nucleotide-binding</keyword>
<dbReference type="SMART" id="SM00382">
    <property type="entry name" value="AAA"/>
    <property type="match status" value="1"/>
</dbReference>
<keyword evidence="7 8" id="KW-0238">DNA-binding</keyword>
<evidence type="ECO:0000256" key="8">
    <source>
        <dbReference type="HAMAP-Rule" id="MF_00377"/>
    </source>
</evidence>
<dbReference type="InterPro" id="IPR027417">
    <property type="entry name" value="P-loop_NTPase"/>
</dbReference>
<evidence type="ECO:0000313" key="15">
    <source>
        <dbReference type="Proteomes" id="UP000199475"/>
    </source>
</evidence>
<dbReference type="NCBIfam" id="TIGR00362">
    <property type="entry name" value="DnaA"/>
    <property type="match status" value="1"/>
</dbReference>
<gene>
    <name evidence="8" type="primary">dnaA</name>
    <name evidence="14" type="ORF">SAMN04488242_0557</name>
</gene>
<evidence type="ECO:0000313" key="14">
    <source>
        <dbReference type="EMBL" id="SDL16999.1"/>
    </source>
</evidence>
<dbReference type="GO" id="GO:0003688">
    <property type="term" value="F:DNA replication origin binding"/>
    <property type="evidence" value="ECO:0007669"/>
    <property type="project" value="UniProtKB-UniRule"/>
</dbReference>
<keyword evidence="3 8" id="KW-0235">DNA replication</keyword>
<evidence type="ECO:0000256" key="5">
    <source>
        <dbReference type="ARBA" id="ARBA00022840"/>
    </source>
</evidence>
<feature type="region of interest" description="Domain IV, binds dsDNA" evidence="8">
    <location>
        <begin position="334"/>
        <end position="454"/>
    </location>
</feature>
<evidence type="ECO:0000256" key="2">
    <source>
        <dbReference type="ARBA" id="ARBA00022490"/>
    </source>
</evidence>
<evidence type="ECO:0000256" key="7">
    <source>
        <dbReference type="ARBA" id="ARBA00023125"/>
    </source>
</evidence>
<dbReference type="Gene3D" id="1.10.1750.10">
    <property type="match status" value="1"/>
</dbReference>
<dbReference type="InterPro" id="IPR013317">
    <property type="entry name" value="DnaA_dom"/>
</dbReference>
<dbReference type="EMBL" id="FNGP01000001">
    <property type="protein sequence ID" value="SDL16999.1"/>
    <property type="molecule type" value="Genomic_DNA"/>
</dbReference>
<accession>A0A1G9HVL8</accession>
<dbReference type="InterPro" id="IPR020591">
    <property type="entry name" value="Chromosome_initiator_DnaA-like"/>
</dbReference>
<organism evidence="14 15">
    <name type="scientific">Tessaracoccus oleiagri</name>
    <dbReference type="NCBI Taxonomy" id="686624"/>
    <lineage>
        <taxon>Bacteria</taxon>
        <taxon>Bacillati</taxon>
        <taxon>Actinomycetota</taxon>
        <taxon>Actinomycetes</taxon>
        <taxon>Propionibacteriales</taxon>
        <taxon>Propionibacteriaceae</taxon>
        <taxon>Tessaracoccus</taxon>
    </lineage>
</organism>
<evidence type="ECO:0000256" key="4">
    <source>
        <dbReference type="ARBA" id="ARBA00022741"/>
    </source>
</evidence>
<dbReference type="Gene3D" id="3.40.50.300">
    <property type="entry name" value="P-loop containing nucleotide triphosphate hydrolases"/>
    <property type="match status" value="1"/>
</dbReference>
<sequence>MTEAVDLESLWDTVIASVDVPTRAWLRRTRPIAMHGTTMMLAVTDEPTRERVETRLRQLIEQHLSERCGEPTHLAVMIDPNQVPEPQPPAAAQVAEETVAAMPEPLLARPRVNNDLRLNPRYTFESFVAGASNRFAHAAAAAVAETPGKSYNPLLIYGPSGLGKTHLLHAIGHYVQSYYDNLRVKYVSTEELTNDFINAISSNRTAEFRSSYRDIDVLLIDDIQFLASKIQTQEEFFHTFNTLHNAQKQIVMTSDRPPKLLEALEPRLRSRFEWGLMTDIQPPDLETRIAILRKKVASQRLTAGTAVMEVIAQRITTNIRELEGALTRIAALASLNQQEITMELAEQVLNDLMPEGEVQVDAQSIMEATSQYFGISVDDLTGPSRVAGIAMPRHIAIYLCRELTDLSLPKIGAKFGGRDHSTVLNSVRRISDKIGEDRSLFTQVTELTNKIKQS</sequence>
<proteinExistence type="inferred from homology"/>
<dbReference type="Proteomes" id="UP000199475">
    <property type="component" value="Unassembled WGS sequence"/>
</dbReference>
<feature type="domain" description="Chromosomal replication initiator DnaA C-terminal" evidence="13">
    <location>
        <begin position="361"/>
        <end position="430"/>
    </location>
</feature>
<dbReference type="GO" id="GO:0005524">
    <property type="term" value="F:ATP binding"/>
    <property type="evidence" value="ECO:0007669"/>
    <property type="project" value="UniProtKB-UniRule"/>
</dbReference>
<comment type="subcellular location">
    <subcellularLocation>
        <location evidence="8">Cytoplasm</location>
    </subcellularLocation>
</comment>
<dbReference type="InterPro" id="IPR001957">
    <property type="entry name" value="Chromosome_initiator_DnaA"/>
</dbReference>
<dbReference type="Pfam" id="PF08299">
    <property type="entry name" value="Bac_DnaA_C"/>
    <property type="match status" value="1"/>
</dbReference>
<dbReference type="AlphaFoldDB" id="A0A1G9HVL8"/>
<dbReference type="CDD" id="cd06571">
    <property type="entry name" value="Bac_DnaA_C"/>
    <property type="match status" value="1"/>
</dbReference>
<protein>
    <recommendedName>
        <fullName evidence="8 9">Chromosomal replication initiator protein DnaA</fullName>
    </recommendedName>
</protein>
<feature type="binding site" evidence="8">
    <location>
        <position position="161"/>
    </location>
    <ligand>
        <name>ATP</name>
        <dbReference type="ChEBI" id="CHEBI:30616"/>
    </ligand>
</feature>
<dbReference type="GO" id="GO:0005886">
    <property type="term" value="C:plasma membrane"/>
    <property type="evidence" value="ECO:0007669"/>
    <property type="project" value="TreeGrafter"/>
</dbReference>
<dbReference type="GO" id="GO:0008289">
    <property type="term" value="F:lipid binding"/>
    <property type="evidence" value="ECO:0007669"/>
    <property type="project" value="UniProtKB-KW"/>
</dbReference>
<dbReference type="GO" id="GO:0006275">
    <property type="term" value="P:regulation of DNA replication"/>
    <property type="evidence" value="ECO:0007669"/>
    <property type="project" value="UniProtKB-UniRule"/>
</dbReference>
<dbReference type="PROSITE" id="PS01008">
    <property type="entry name" value="DNAA"/>
    <property type="match status" value="1"/>
</dbReference>
<comment type="domain">
    <text evidence="8">Domain I is involved in oligomerization and binding regulators, domain II is flexibile and of varying length in different bacteria, domain III forms the AAA+ region, while domain IV binds dsDNA.</text>
</comment>
<dbReference type="InterPro" id="IPR038454">
    <property type="entry name" value="DnaA_N_sf"/>
</dbReference>
<dbReference type="HAMAP" id="MF_00377">
    <property type="entry name" value="DnaA_bact"/>
    <property type="match status" value="1"/>
</dbReference>
<feature type="region of interest" description="Domain I, interacts with DnaA modulators" evidence="8">
    <location>
        <begin position="1"/>
        <end position="98"/>
    </location>
</feature>
<feature type="binding site" evidence="8">
    <location>
        <position position="164"/>
    </location>
    <ligand>
        <name>ATP</name>
        <dbReference type="ChEBI" id="CHEBI:30616"/>
    </ligand>
</feature>
<dbReference type="SMART" id="SM00760">
    <property type="entry name" value="Bac_DnaA_C"/>
    <property type="match status" value="1"/>
</dbReference>
<dbReference type="SUPFAM" id="SSF48295">
    <property type="entry name" value="TrpR-like"/>
    <property type="match status" value="1"/>
</dbReference>
<dbReference type="GO" id="GO:0005737">
    <property type="term" value="C:cytoplasm"/>
    <property type="evidence" value="ECO:0007669"/>
    <property type="project" value="UniProtKB-SubCell"/>
</dbReference>
<keyword evidence="15" id="KW-1185">Reference proteome</keyword>
<dbReference type="FunFam" id="3.40.50.300:FF:000150">
    <property type="entry name" value="Chromosomal replication initiator protein DnaA"/>
    <property type="match status" value="1"/>
</dbReference>
<evidence type="ECO:0000256" key="11">
    <source>
        <dbReference type="RuleBase" id="RU004227"/>
    </source>
</evidence>
<dbReference type="OrthoDB" id="9807019at2"/>
<dbReference type="GO" id="GO:0006270">
    <property type="term" value="P:DNA replication initiation"/>
    <property type="evidence" value="ECO:0007669"/>
    <property type="project" value="UniProtKB-UniRule"/>
</dbReference>
<dbReference type="PANTHER" id="PTHR30050">
    <property type="entry name" value="CHROMOSOMAL REPLICATION INITIATOR PROTEIN DNAA"/>
    <property type="match status" value="1"/>
</dbReference>
<dbReference type="InterPro" id="IPR003593">
    <property type="entry name" value="AAA+_ATPase"/>
</dbReference>
<comment type="function">
    <text evidence="8 10">Plays an essential role in the initiation and regulation of chromosomal replication. ATP-DnaA binds to the origin of replication (oriC) to initiate formation of the DNA replication initiation complex once per cell cycle. Binds the DnaA box (a 9 base pair repeat at the origin) and separates the double-stranded (ds)DNA. Forms a right-handed helical filament on oriC DNA; dsDNA binds to the exterior of the filament while single-stranded (ss)DNA is stabiized in the filament's interior. The ATP-DnaA-oriC complex binds and stabilizes one strand of the AT-rich DNA unwinding element (DUE), permitting loading of DNA polymerase. After initiation quickly degrades to an ADP-DnaA complex that is not apt for DNA replication. Binds acidic phospholipids.</text>
</comment>
<evidence type="ECO:0000259" key="13">
    <source>
        <dbReference type="SMART" id="SM00760"/>
    </source>
</evidence>
<reference evidence="14 15" key="1">
    <citation type="submission" date="2016-10" db="EMBL/GenBank/DDBJ databases">
        <authorList>
            <person name="de Groot N.N."/>
        </authorList>
    </citation>
    <scope>NUCLEOTIDE SEQUENCE [LARGE SCALE GENOMIC DNA]</scope>
    <source>
        <strain evidence="14 15">CGMCC 1.9159</strain>
    </source>
</reference>
<dbReference type="Gene3D" id="3.30.300.180">
    <property type="match status" value="1"/>
</dbReference>
<dbReference type="RefSeq" id="WP_093248712.1">
    <property type="nucleotide sequence ID" value="NZ_FNGP01000001.1"/>
</dbReference>
<feature type="region of interest" description="Domain III, AAA+ region" evidence="8">
    <location>
        <begin position="117"/>
        <end position="333"/>
    </location>
</feature>
<evidence type="ECO:0000256" key="9">
    <source>
        <dbReference type="NCBIfam" id="TIGR00362"/>
    </source>
</evidence>